<accession>A0A926S089</accession>
<keyword evidence="11" id="KW-1185">Reference proteome</keyword>
<keyword evidence="7 8" id="KW-0472">Membrane</keyword>
<feature type="transmembrane region" description="Helical" evidence="8">
    <location>
        <begin position="111"/>
        <end position="130"/>
    </location>
</feature>
<feature type="transmembrane region" description="Helical" evidence="8">
    <location>
        <begin position="270"/>
        <end position="293"/>
    </location>
</feature>
<keyword evidence="2" id="KW-1003">Cell membrane</keyword>
<feature type="transmembrane region" description="Helical" evidence="8">
    <location>
        <begin position="161"/>
        <end position="184"/>
    </location>
</feature>
<dbReference type="AlphaFoldDB" id="A0A926S089"/>
<evidence type="ECO:0000313" key="11">
    <source>
        <dbReference type="Proteomes" id="UP000619078"/>
    </source>
</evidence>
<evidence type="ECO:0000256" key="8">
    <source>
        <dbReference type="SAM" id="Phobius"/>
    </source>
</evidence>
<feature type="transmembrane region" description="Helical" evidence="8">
    <location>
        <begin position="82"/>
        <end position="102"/>
    </location>
</feature>
<reference evidence="10" key="1">
    <citation type="submission" date="2020-09" db="EMBL/GenBank/DDBJ databases">
        <title>Novel species of Mucilaginibacter isolated from a glacier on the Tibetan Plateau.</title>
        <authorList>
            <person name="Liu Q."/>
            <person name="Xin Y.-H."/>
        </authorList>
    </citation>
    <scope>NUCLEOTIDE SEQUENCE</scope>
    <source>
        <strain evidence="10">ZB1P21</strain>
    </source>
</reference>
<feature type="transmembrane region" description="Helical" evidence="8">
    <location>
        <begin position="357"/>
        <end position="381"/>
    </location>
</feature>
<feature type="transmembrane region" description="Helical" evidence="8">
    <location>
        <begin position="330"/>
        <end position="348"/>
    </location>
</feature>
<dbReference type="GO" id="GO:0010041">
    <property type="term" value="P:response to iron(III) ion"/>
    <property type="evidence" value="ECO:0007669"/>
    <property type="project" value="TreeGrafter"/>
</dbReference>
<name>A0A926S089_9SPHI</name>
<dbReference type="GO" id="GO:0016763">
    <property type="term" value="F:pentosyltransferase activity"/>
    <property type="evidence" value="ECO:0007669"/>
    <property type="project" value="TreeGrafter"/>
</dbReference>
<sequence length="550" mass="63639">MNNNNKPFYLILFVLALVVNFIGINNDFFSDDPGLYASIAKAMVYKKDLWQLYSYNVDWLDKPHFPFWAAFVSFKIFGVSVWAYRLPALLFFLLSLLYTYLFTRRYYTKEIAFTAVLIVMTAQHVLISNVDVRAEPYLMGLVIGSIYHIAKLYDRYSLTDLLLAALLTACAIMTKGIFVIVVIYGSLLGQLILQGEFMNLFKVKWWALFLLTFLFCLPELYALYIQFDLHPEKTVFGRNGVSGIKWFLWDSQFGRFINSGPIRQQKSGDVFFFVHTLLWAFAPWCLFFYYALYKSVKNIRQKVRLNEYYTLSGGLLLLLLFSLSRFQLPFYTNAIFPLFAIITAPYFYKQLLKAANIYWGIVQWIGVILLPIIAIGVHLYLKPDNSLWFIVDCFLFGSLAIAIIIKVPAVKQRVFLLSCCAVLFANFYINTTFFKILASYNGQITAAKFANLAQNNNQQLYSVNPANNVFQFYCSRQVNFVRLDLFKNYPAGKKSLFFLSQLSVDYLVKTGVSFTVVKAFSNYPQENILPAFINKETRSKTLDRVYLITR</sequence>
<keyword evidence="4" id="KW-0808">Transferase</keyword>
<evidence type="ECO:0000313" key="10">
    <source>
        <dbReference type="EMBL" id="MBD1392680.1"/>
    </source>
</evidence>
<feature type="transmembrane region" description="Helical" evidence="8">
    <location>
        <begin position="7"/>
        <end position="24"/>
    </location>
</feature>
<evidence type="ECO:0000256" key="2">
    <source>
        <dbReference type="ARBA" id="ARBA00022475"/>
    </source>
</evidence>
<evidence type="ECO:0000256" key="1">
    <source>
        <dbReference type="ARBA" id="ARBA00004651"/>
    </source>
</evidence>
<feature type="transmembrane region" description="Helical" evidence="8">
    <location>
        <begin position="414"/>
        <end position="434"/>
    </location>
</feature>
<evidence type="ECO:0000259" key="9">
    <source>
        <dbReference type="Pfam" id="PF13231"/>
    </source>
</evidence>
<comment type="caution">
    <text evidence="10">The sequence shown here is derived from an EMBL/GenBank/DDBJ whole genome shotgun (WGS) entry which is preliminary data.</text>
</comment>
<dbReference type="PANTHER" id="PTHR33908:SF3">
    <property type="entry name" value="UNDECAPRENYL PHOSPHATE-ALPHA-4-AMINO-4-DEOXY-L-ARABINOSE ARABINOSYL TRANSFERASE"/>
    <property type="match status" value="1"/>
</dbReference>
<evidence type="ECO:0000256" key="5">
    <source>
        <dbReference type="ARBA" id="ARBA00022692"/>
    </source>
</evidence>
<dbReference type="GO" id="GO:0009103">
    <property type="term" value="P:lipopolysaccharide biosynthetic process"/>
    <property type="evidence" value="ECO:0007669"/>
    <property type="project" value="UniProtKB-ARBA"/>
</dbReference>
<dbReference type="GO" id="GO:0005886">
    <property type="term" value="C:plasma membrane"/>
    <property type="evidence" value="ECO:0007669"/>
    <property type="project" value="UniProtKB-SubCell"/>
</dbReference>
<dbReference type="PANTHER" id="PTHR33908">
    <property type="entry name" value="MANNOSYLTRANSFERASE YKCB-RELATED"/>
    <property type="match status" value="1"/>
</dbReference>
<keyword evidence="3" id="KW-0328">Glycosyltransferase</keyword>
<dbReference type="InterPro" id="IPR038731">
    <property type="entry name" value="RgtA/B/C-like"/>
</dbReference>
<feature type="domain" description="Glycosyltransferase RgtA/B/C/D-like" evidence="9">
    <location>
        <begin position="61"/>
        <end position="220"/>
    </location>
</feature>
<protein>
    <submittedName>
        <fullName evidence="10">Glycosyltransferase family 39 protein</fullName>
    </submittedName>
</protein>
<evidence type="ECO:0000256" key="7">
    <source>
        <dbReference type="ARBA" id="ARBA00023136"/>
    </source>
</evidence>
<dbReference type="Proteomes" id="UP000619078">
    <property type="component" value="Unassembled WGS sequence"/>
</dbReference>
<evidence type="ECO:0000256" key="4">
    <source>
        <dbReference type="ARBA" id="ARBA00022679"/>
    </source>
</evidence>
<comment type="subcellular location">
    <subcellularLocation>
        <location evidence="1">Cell membrane</location>
        <topology evidence="1">Multi-pass membrane protein</topology>
    </subcellularLocation>
</comment>
<keyword evidence="5 8" id="KW-0812">Transmembrane</keyword>
<feature type="transmembrane region" description="Helical" evidence="8">
    <location>
        <begin position="305"/>
        <end position="324"/>
    </location>
</feature>
<gene>
    <name evidence="10" type="ORF">IDJ76_06200</name>
</gene>
<dbReference type="Pfam" id="PF13231">
    <property type="entry name" value="PMT_2"/>
    <property type="match status" value="1"/>
</dbReference>
<dbReference type="InterPro" id="IPR050297">
    <property type="entry name" value="LipidA_mod_glycosyltrf_83"/>
</dbReference>
<organism evidence="10 11">
    <name type="scientific">Mucilaginibacter glaciei</name>
    <dbReference type="NCBI Taxonomy" id="2772109"/>
    <lineage>
        <taxon>Bacteria</taxon>
        <taxon>Pseudomonadati</taxon>
        <taxon>Bacteroidota</taxon>
        <taxon>Sphingobacteriia</taxon>
        <taxon>Sphingobacteriales</taxon>
        <taxon>Sphingobacteriaceae</taxon>
        <taxon>Mucilaginibacter</taxon>
    </lineage>
</organism>
<keyword evidence="6 8" id="KW-1133">Transmembrane helix</keyword>
<dbReference type="EMBL" id="JACWMX010000002">
    <property type="protein sequence ID" value="MBD1392680.1"/>
    <property type="molecule type" value="Genomic_DNA"/>
</dbReference>
<evidence type="ECO:0000256" key="6">
    <source>
        <dbReference type="ARBA" id="ARBA00022989"/>
    </source>
</evidence>
<feature type="transmembrane region" description="Helical" evidence="8">
    <location>
        <begin position="387"/>
        <end position="407"/>
    </location>
</feature>
<proteinExistence type="predicted"/>
<evidence type="ECO:0000256" key="3">
    <source>
        <dbReference type="ARBA" id="ARBA00022676"/>
    </source>
</evidence>
<feature type="transmembrane region" description="Helical" evidence="8">
    <location>
        <begin position="205"/>
        <end position="227"/>
    </location>
</feature>
<dbReference type="RefSeq" id="WP_191161813.1">
    <property type="nucleotide sequence ID" value="NZ_JACWMX010000002.1"/>
</dbReference>